<dbReference type="EMBL" id="JBBCAQ010000019">
    <property type="protein sequence ID" value="KAK7595020.1"/>
    <property type="molecule type" value="Genomic_DNA"/>
</dbReference>
<dbReference type="Proteomes" id="UP001367676">
    <property type="component" value="Unassembled WGS sequence"/>
</dbReference>
<evidence type="ECO:0000313" key="1">
    <source>
        <dbReference type="EMBL" id="KAK7595020.1"/>
    </source>
</evidence>
<name>A0AAN9Y6K8_9HEMI</name>
<comment type="caution">
    <text evidence="1">The sequence shown here is derived from an EMBL/GenBank/DDBJ whole genome shotgun (WGS) entry which is preliminary data.</text>
</comment>
<evidence type="ECO:0000313" key="2">
    <source>
        <dbReference type="Proteomes" id="UP001367676"/>
    </source>
</evidence>
<dbReference type="AlphaFoldDB" id="A0AAN9Y6K8"/>
<accession>A0AAN9Y6K8</accession>
<keyword evidence="2" id="KW-1185">Reference proteome</keyword>
<organism evidence="1 2">
    <name type="scientific">Parthenolecanium corni</name>
    <dbReference type="NCBI Taxonomy" id="536013"/>
    <lineage>
        <taxon>Eukaryota</taxon>
        <taxon>Metazoa</taxon>
        <taxon>Ecdysozoa</taxon>
        <taxon>Arthropoda</taxon>
        <taxon>Hexapoda</taxon>
        <taxon>Insecta</taxon>
        <taxon>Pterygota</taxon>
        <taxon>Neoptera</taxon>
        <taxon>Paraneoptera</taxon>
        <taxon>Hemiptera</taxon>
        <taxon>Sternorrhyncha</taxon>
        <taxon>Coccoidea</taxon>
        <taxon>Coccidae</taxon>
        <taxon>Parthenolecanium</taxon>
    </lineage>
</organism>
<gene>
    <name evidence="1" type="ORF">V9T40_001453</name>
</gene>
<reference evidence="1 2" key="1">
    <citation type="submission" date="2024-03" db="EMBL/GenBank/DDBJ databases">
        <title>Adaptation during the transition from Ophiocordyceps entomopathogen to insect associate is accompanied by gene loss and intensified selection.</title>
        <authorList>
            <person name="Ward C.M."/>
            <person name="Onetto C.A."/>
            <person name="Borneman A.R."/>
        </authorList>
    </citation>
    <scope>NUCLEOTIDE SEQUENCE [LARGE SCALE GENOMIC DNA]</scope>
    <source>
        <strain evidence="1">AWRI1</strain>
        <tissue evidence="1">Single Adult Female</tissue>
    </source>
</reference>
<protein>
    <submittedName>
        <fullName evidence="1">Uncharacterized protein</fullName>
    </submittedName>
</protein>
<proteinExistence type="predicted"/>
<sequence>MRNGYWEKRRKIMGSQIKIRLSYLDNLCEEHREELLSSHPSGVPKTQRIAERVQKARNDFAELKKKKLLHPVAEWVE</sequence>